<evidence type="ECO:0000313" key="3">
    <source>
        <dbReference type="Proteomes" id="UP000007431"/>
    </source>
</evidence>
<name>D8Q2I6_SCHCM</name>
<feature type="non-terminal residue" evidence="2">
    <location>
        <position position="173"/>
    </location>
</feature>
<dbReference type="RefSeq" id="XP_003033030.1">
    <property type="nucleotide sequence ID" value="XM_003032984.1"/>
</dbReference>
<dbReference type="GeneID" id="9592851"/>
<evidence type="ECO:0000256" key="1">
    <source>
        <dbReference type="SAM" id="MobiDB-lite"/>
    </source>
</evidence>
<dbReference type="VEuPathDB" id="FungiDB:SCHCODRAFT_01169151"/>
<dbReference type="InParanoid" id="D8Q2I6"/>
<dbReference type="Proteomes" id="UP000007431">
    <property type="component" value="Unassembled WGS sequence"/>
</dbReference>
<proteinExistence type="predicted"/>
<sequence>MSKRRLAAANQTQKIDYHGNDPLPSSSVSTPSPVPAQSHLSEKDDVSAKKRQRPQNNSAKPSRKGKKTRRGPQLSLIDIPPWSMDAVLRLGSAPSEGRPDPQGQDVPLVWKQVEHGLGQTLEGEASVRAAAMAGEAEFWRLKAEALHITLIHFYSLSQSNRSQLARKEWIQIE</sequence>
<feature type="region of interest" description="Disordered" evidence="1">
    <location>
        <begin position="1"/>
        <end position="79"/>
    </location>
</feature>
<dbReference type="HOGENOM" id="CLU_1548507_0_0_1"/>
<gene>
    <name evidence="2" type="ORF">SCHCODRAFT_107500</name>
</gene>
<organism evidence="3">
    <name type="scientific">Schizophyllum commune (strain H4-8 / FGSC 9210)</name>
    <name type="common">Split gill fungus</name>
    <dbReference type="NCBI Taxonomy" id="578458"/>
    <lineage>
        <taxon>Eukaryota</taxon>
        <taxon>Fungi</taxon>
        <taxon>Dikarya</taxon>
        <taxon>Basidiomycota</taxon>
        <taxon>Agaricomycotina</taxon>
        <taxon>Agaricomycetes</taxon>
        <taxon>Agaricomycetidae</taxon>
        <taxon>Agaricales</taxon>
        <taxon>Schizophyllaceae</taxon>
        <taxon>Schizophyllum</taxon>
    </lineage>
</organism>
<dbReference type="KEGG" id="scm:SCHCO_01169151"/>
<feature type="compositionally biased region" description="Low complexity" evidence="1">
    <location>
        <begin position="22"/>
        <end position="31"/>
    </location>
</feature>
<protein>
    <submittedName>
        <fullName evidence="2">Uncharacterized protein</fullName>
    </submittedName>
</protein>
<evidence type="ECO:0000313" key="2">
    <source>
        <dbReference type="EMBL" id="EFI98127.1"/>
    </source>
</evidence>
<accession>D8Q2I6</accession>
<reference evidence="2 3" key="1">
    <citation type="journal article" date="2010" name="Nat. Biotechnol.">
        <title>Genome sequence of the model mushroom Schizophyllum commune.</title>
        <authorList>
            <person name="Ohm R.A."/>
            <person name="de Jong J.F."/>
            <person name="Lugones L.G."/>
            <person name="Aerts A."/>
            <person name="Kothe E."/>
            <person name="Stajich J.E."/>
            <person name="de Vries R.P."/>
            <person name="Record E."/>
            <person name="Levasseur A."/>
            <person name="Baker S.E."/>
            <person name="Bartholomew K.A."/>
            <person name="Coutinho P.M."/>
            <person name="Erdmann S."/>
            <person name="Fowler T.J."/>
            <person name="Gathman A.C."/>
            <person name="Lombard V."/>
            <person name="Henrissat B."/>
            <person name="Knabe N."/>
            <person name="Kuees U."/>
            <person name="Lilly W.W."/>
            <person name="Lindquist E."/>
            <person name="Lucas S."/>
            <person name="Magnuson J.K."/>
            <person name="Piumi F."/>
            <person name="Raudaskoski M."/>
            <person name="Salamov A."/>
            <person name="Schmutz J."/>
            <person name="Schwarze F.W.M.R."/>
            <person name="vanKuyk P.A."/>
            <person name="Horton J.S."/>
            <person name="Grigoriev I.V."/>
            <person name="Woesten H.A.B."/>
        </authorList>
    </citation>
    <scope>NUCLEOTIDE SEQUENCE [LARGE SCALE GENOMIC DNA]</scope>
    <source>
        <strain evidence="3">H4-8 / FGSC 9210</strain>
    </source>
</reference>
<keyword evidence="3" id="KW-1185">Reference proteome</keyword>
<dbReference type="EMBL" id="GL377305">
    <property type="protein sequence ID" value="EFI98127.1"/>
    <property type="molecule type" value="Genomic_DNA"/>
</dbReference>
<feature type="compositionally biased region" description="Basic residues" evidence="1">
    <location>
        <begin position="61"/>
        <end position="70"/>
    </location>
</feature>
<dbReference type="AlphaFoldDB" id="D8Q2I6"/>